<name>H5X9M8_9PSEU</name>
<accession>H5X9M8</accession>
<dbReference type="HOGENOM" id="CLU_2525551_0_0_11"/>
<organism evidence="1 2">
    <name type="scientific">Saccharomonospora marina XMU15</name>
    <dbReference type="NCBI Taxonomy" id="882083"/>
    <lineage>
        <taxon>Bacteria</taxon>
        <taxon>Bacillati</taxon>
        <taxon>Actinomycetota</taxon>
        <taxon>Actinomycetes</taxon>
        <taxon>Pseudonocardiales</taxon>
        <taxon>Pseudonocardiaceae</taxon>
        <taxon>Saccharomonospora</taxon>
    </lineage>
</organism>
<protein>
    <submittedName>
        <fullName evidence="1">Uncharacterized protein</fullName>
    </submittedName>
</protein>
<dbReference type="EMBL" id="CM001439">
    <property type="protein sequence ID" value="EHR51466.1"/>
    <property type="molecule type" value="Genomic_DNA"/>
</dbReference>
<dbReference type="Proteomes" id="UP000004926">
    <property type="component" value="Chromosome"/>
</dbReference>
<sequence length="84" mass="9408">MDFQAGPVESNLSSVAMCEPDVSDLHYIARDMGLRRATLLSRNWAGYASRYPAVRTLVPFVDGLLRYRPSLCSDIYLLGQKPQS</sequence>
<keyword evidence="2" id="KW-1185">Reference proteome</keyword>
<evidence type="ECO:0000313" key="1">
    <source>
        <dbReference type="EMBL" id="EHR51466.1"/>
    </source>
</evidence>
<reference evidence="1 2" key="1">
    <citation type="journal article" date="2012" name="Stand. Genomic Sci.">
        <title>Genome sequence of the ocean sediment bacterium Saccharomonospora marina type strain (XMU15(T)).</title>
        <authorList>
            <person name="Klenk H.P."/>
            <person name="Lu M."/>
            <person name="Lucas S."/>
            <person name="Lapidus A."/>
            <person name="Copeland A."/>
            <person name="Pitluck S."/>
            <person name="Goodwin L.A."/>
            <person name="Han C."/>
            <person name="Tapia R."/>
            <person name="Brambilla E.M."/>
            <person name="Potter G."/>
            <person name="Land M."/>
            <person name="Ivanova N."/>
            <person name="Rohde M."/>
            <person name="Goker M."/>
            <person name="Detter J.C."/>
            <person name="Li W.J."/>
            <person name="Kyrpides N.C."/>
            <person name="Woyke T."/>
        </authorList>
    </citation>
    <scope>NUCLEOTIDE SEQUENCE [LARGE SCALE GENOMIC DNA]</scope>
    <source>
        <strain evidence="1 2">XMU15</strain>
    </source>
</reference>
<proteinExistence type="predicted"/>
<gene>
    <name evidence="1" type="ORF">SacmaDRAFT_3241</name>
</gene>
<evidence type="ECO:0000313" key="2">
    <source>
        <dbReference type="Proteomes" id="UP000004926"/>
    </source>
</evidence>
<dbReference type="AlphaFoldDB" id="H5X9M8"/>